<comment type="caution">
    <text evidence="1">The sequence shown here is derived from an EMBL/GenBank/DDBJ whole genome shotgun (WGS) entry which is preliminary data.</text>
</comment>
<proteinExistence type="predicted"/>
<dbReference type="STRING" id="1293054.HSACCH_00942"/>
<accession>M5DZ17</accession>
<organism evidence="1 2">
    <name type="scientific">Halanaerobium saccharolyticum subsp. saccharolyticum DSM 6643</name>
    <dbReference type="NCBI Taxonomy" id="1293054"/>
    <lineage>
        <taxon>Bacteria</taxon>
        <taxon>Bacillati</taxon>
        <taxon>Bacillota</taxon>
        <taxon>Clostridia</taxon>
        <taxon>Halanaerobiales</taxon>
        <taxon>Halanaerobiaceae</taxon>
        <taxon>Halanaerobium</taxon>
    </lineage>
</organism>
<dbReference type="EMBL" id="CAUI01000010">
    <property type="protein sequence ID" value="CCU78849.1"/>
    <property type="molecule type" value="Genomic_DNA"/>
</dbReference>
<dbReference type="InParanoid" id="M5DZ17"/>
<gene>
    <name evidence="1" type="ORF">HSACCH_00942</name>
</gene>
<sequence>MRSGIFQITEPYSTDASSMDIYNTSSRDKEISVTAHLVFSIN</sequence>
<dbReference type="Proteomes" id="UP000012063">
    <property type="component" value="Unassembled WGS sequence"/>
</dbReference>
<dbReference type="AlphaFoldDB" id="M5DZ17"/>
<name>M5DZ17_9FIRM</name>
<evidence type="ECO:0000313" key="1">
    <source>
        <dbReference type="EMBL" id="CCU78849.1"/>
    </source>
</evidence>
<keyword evidence="2" id="KW-1185">Reference proteome</keyword>
<reference evidence="2" key="1">
    <citation type="journal article" date="2013" name="Genome Announc.">
        <title>Genome Sequence of Halanaerobium saccharolyticum subsp. saccharolyticum Strain DSM 6643T, a Halophilic Hydrogen-Producing Bacterium.</title>
        <authorList>
            <person name="Kivisto A."/>
            <person name="Larjo A."/>
            <person name="Ciranna A."/>
            <person name="Santala V."/>
            <person name="Roos C."/>
            <person name="Karp M."/>
        </authorList>
    </citation>
    <scope>NUCLEOTIDE SEQUENCE [LARGE SCALE GENOMIC DNA]</scope>
    <source>
        <strain evidence="2">DSM 6643</strain>
    </source>
</reference>
<evidence type="ECO:0000313" key="2">
    <source>
        <dbReference type="Proteomes" id="UP000012063"/>
    </source>
</evidence>
<protein>
    <submittedName>
        <fullName evidence="1">Uncharacterized protein</fullName>
    </submittedName>
</protein>